<evidence type="ECO:0000313" key="3">
    <source>
        <dbReference type="EMBL" id="XAH72282.1"/>
    </source>
</evidence>
<dbReference type="InterPro" id="IPR010982">
    <property type="entry name" value="Lambda_DNA-bd_dom_sf"/>
</dbReference>
<evidence type="ECO:0000313" key="4">
    <source>
        <dbReference type="Proteomes" id="UP001451571"/>
    </source>
</evidence>
<dbReference type="EMBL" id="CP146256">
    <property type="protein sequence ID" value="XAH72282.1"/>
    <property type="molecule type" value="Genomic_DNA"/>
</dbReference>
<dbReference type="PANTHER" id="PTHR46558:SF14">
    <property type="entry name" value="HTH-TYPE TRANSCRIPTIONAL REGULATOR ANSR"/>
    <property type="match status" value="1"/>
</dbReference>
<dbReference type="Proteomes" id="UP001451571">
    <property type="component" value="Chromosome"/>
</dbReference>
<dbReference type="Pfam" id="PF01381">
    <property type="entry name" value="HTH_3"/>
    <property type="match status" value="1"/>
</dbReference>
<sequence length="107" mass="12322">MIGDKIKLLRQEKNMSQKDLADILAISTSTVGMYEQKRRQPDASTIIKLAQIFNVTTDYLLLDISKKHLTEDELKWLKLYSEIPVSERSECIGFVKGYIAQSKKMKI</sequence>
<organism evidence="3 4">
    <name type="scientific">Kineothrix sedimenti</name>
    <dbReference type="NCBI Taxonomy" id="3123317"/>
    <lineage>
        <taxon>Bacteria</taxon>
        <taxon>Bacillati</taxon>
        <taxon>Bacillota</taxon>
        <taxon>Clostridia</taxon>
        <taxon>Lachnospirales</taxon>
        <taxon>Lachnospiraceae</taxon>
        <taxon>Kineothrix</taxon>
    </lineage>
</organism>
<accession>A0ABZ3ESI0</accession>
<keyword evidence="1" id="KW-0238">DNA-binding</keyword>
<dbReference type="SUPFAM" id="SSF47413">
    <property type="entry name" value="lambda repressor-like DNA-binding domains"/>
    <property type="match status" value="1"/>
</dbReference>
<dbReference type="Gene3D" id="1.10.260.40">
    <property type="entry name" value="lambda repressor-like DNA-binding domains"/>
    <property type="match status" value="1"/>
</dbReference>
<protein>
    <submittedName>
        <fullName evidence="3">Helix-turn-helix transcriptional regulator</fullName>
    </submittedName>
</protein>
<evidence type="ECO:0000256" key="1">
    <source>
        <dbReference type="ARBA" id="ARBA00023125"/>
    </source>
</evidence>
<dbReference type="PANTHER" id="PTHR46558">
    <property type="entry name" value="TRACRIPTIONAL REGULATORY PROTEIN-RELATED-RELATED"/>
    <property type="match status" value="1"/>
</dbReference>
<dbReference type="PROSITE" id="PS50943">
    <property type="entry name" value="HTH_CROC1"/>
    <property type="match status" value="1"/>
</dbReference>
<feature type="domain" description="HTH cro/C1-type" evidence="2">
    <location>
        <begin position="6"/>
        <end position="60"/>
    </location>
</feature>
<evidence type="ECO:0000259" key="2">
    <source>
        <dbReference type="PROSITE" id="PS50943"/>
    </source>
</evidence>
<reference evidence="3 4" key="1">
    <citation type="submission" date="2024-02" db="EMBL/GenBank/DDBJ databases">
        <title>Bacterial strain from lacustrine sediment.</title>
        <authorList>
            <person name="Petit C."/>
            <person name="Fadhlaoui K."/>
        </authorList>
    </citation>
    <scope>NUCLEOTIDE SEQUENCE [LARGE SCALE GENOMIC DNA]</scope>
    <source>
        <strain evidence="3 4">IPX-CK</strain>
    </source>
</reference>
<name>A0ABZ3ESI0_9FIRM</name>
<gene>
    <name evidence="3" type="ORF">V6984_12145</name>
</gene>
<dbReference type="SMART" id="SM00530">
    <property type="entry name" value="HTH_XRE"/>
    <property type="match status" value="1"/>
</dbReference>
<dbReference type="InterPro" id="IPR001387">
    <property type="entry name" value="Cro/C1-type_HTH"/>
</dbReference>
<keyword evidence="4" id="KW-1185">Reference proteome</keyword>
<dbReference type="RefSeq" id="WP_342755900.1">
    <property type="nucleotide sequence ID" value="NZ_CP146256.1"/>
</dbReference>
<proteinExistence type="predicted"/>
<dbReference type="CDD" id="cd00093">
    <property type="entry name" value="HTH_XRE"/>
    <property type="match status" value="1"/>
</dbReference>